<sequence>MNKYRTPFSLMLSVLLVACGGSDDSSDPSGNSEPVYEPTSLDFERELVVDHSETPDGIYFVRLHVDGLPLNRSEPMHGQYETFTWKGVLQIVAEEGSDKWGIIQCPSEYDKFDGEYSLNDDGNMVFADLNDAVVAIENNREFSVSGINPEGRGDDARFVFEGVKIAESSAPDANTSDSRLISYTFPGSRFQINTYSDGETGLTEPVTMGIRCFEDYRESGVEYEEGVLTEEYNARLIIASAEDSEQKVAHAFHQTYSARSDWNAETEAFERESSQATALVIFRRYLFRVQDSIETESYGELAIDGVSLNVNSTPLTAEFDMQVTKSNSTKTVSAELFLPLGE</sequence>
<organism evidence="1 2">
    <name type="scientific">BD1-7 clade bacterium</name>
    <dbReference type="NCBI Taxonomy" id="2029982"/>
    <lineage>
        <taxon>Bacteria</taxon>
        <taxon>Pseudomonadati</taxon>
        <taxon>Pseudomonadota</taxon>
        <taxon>Gammaproteobacteria</taxon>
        <taxon>Cellvibrionales</taxon>
        <taxon>Spongiibacteraceae</taxon>
        <taxon>BD1-7 clade</taxon>
    </lineage>
</organism>
<evidence type="ECO:0000313" key="1">
    <source>
        <dbReference type="EMBL" id="CAA0104358.1"/>
    </source>
</evidence>
<protein>
    <submittedName>
        <fullName evidence="1">Uncharacterized protein</fullName>
    </submittedName>
</protein>
<gene>
    <name evidence="1" type="ORF">DPBNPPHM_01063</name>
</gene>
<dbReference type="PROSITE" id="PS51257">
    <property type="entry name" value="PROKAR_LIPOPROTEIN"/>
    <property type="match status" value="1"/>
</dbReference>
<dbReference type="EMBL" id="CACSII010000012">
    <property type="protein sequence ID" value="CAA0104358.1"/>
    <property type="molecule type" value="Genomic_DNA"/>
</dbReference>
<name>A0A5S9PKU2_9GAMM</name>
<dbReference type="AlphaFoldDB" id="A0A5S9PKU2"/>
<proteinExistence type="predicted"/>
<dbReference type="Proteomes" id="UP000434580">
    <property type="component" value="Unassembled WGS sequence"/>
</dbReference>
<reference evidence="1 2" key="1">
    <citation type="submission" date="2019-11" db="EMBL/GenBank/DDBJ databases">
        <authorList>
            <person name="Holert J."/>
        </authorList>
    </citation>
    <scope>NUCLEOTIDE SEQUENCE [LARGE SCALE GENOMIC DNA]</scope>
    <source>
        <strain evidence="1">BC5_2</strain>
    </source>
</reference>
<accession>A0A5S9PKU2</accession>
<evidence type="ECO:0000313" key="2">
    <source>
        <dbReference type="Proteomes" id="UP000434580"/>
    </source>
</evidence>